<dbReference type="Proteomes" id="UP000076874">
    <property type="component" value="Unassembled WGS sequence"/>
</dbReference>
<dbReference type="InterPro" id="IPR027796">
    <property type="entry name" value="OTT_1508_deam-like"/>
</dbReference>
<gene>
    <name evidence="2" type="ORF">SPI_04396</name>
</gene>
<feature type="region of interest" description="Disordered" evidence="1">
    <location>
        <begin position="451"/>
        <end position="548"/>
    </location>
</feature>
<accession>A0A167VPM3</accession>
<protein>
    <submittedName>
        <fullName evidence="2">Uncharacterized protein</fullName>
    </submittedName>
</protein>
<keyword evidence="3" id="KW-1185">Reference proteome</keyword>
<feature type="compositionally biased region" description="Low complexity" evidence="1">
    <location>
        <begin position="491"/>
        <end position="517"/>
    </location>
</feature>
<name>A0A167VPM3_9HYPO</name>
<dbReference type="Pfam" id="PF14441">
    <property type="entry name" value="OTT_1508_deam"/>
    <property type="match status" value="1"/>
</dbReference>
<proteinExistence type="predicted"/>
<organism evidence="2 3">
    <name type="scientific">Niveomyces insectorum RCEF 264</name>
    <dbReference type="NCBI Taxonomy" id="1081102"/>
    <lineage>
        <taxon>Eukaryota</taxon>
        <taxon>Fungi</taxon>
        <taxon>Dikarya</taxon>
        <taxon>Ascomycota</taxon>
        <taxon>Pezizomycotina</taxon>
        <taxon>Sordariomycetes</taxon>
        <taxon>Hypocreomycetidae</taxon>
        <taxon>Hypocreales</taxon>
        <taxon>Cordycipitaceae</taxon>
        <taxon>Niveomyces</taxon>
    </lineage>
</organism>
<feature type="compositionally biased region" description="Low complexity" evidence="1">
    <location>
        <begin position="451"/>
        <end position="474"/>
    </location>
</feature>
<feature type="compositionally biased region" description="Low complexity" evidence="1">
    <location>
        <begin position="529"/>
        <end position="545"/>
    </location>
</feature>
<feature type="compositionally biased region" description="Basic and acidic residues" evidence="1">
    <location>
        <begin position="475"/>
        <end position="490"/>
    </location>
</feature>
<dbReference type="AlphaFoldDB" id="A0A167VPM3"/>
<dbReference type="STRING" id="1081102.A0A167VPM3"/>
<reference evidence="2 3" key="1">
    <citation type="journal article" date="2016" name="Genome Biol. Evol.">
        <title>Divergent and convergent evolution of fungal pathogenicity.</title>
        <authorList>
            <person name="Shang Y."/>
            <person name="Xiao G."/>
            <person name="Zheng P."/>
            <person name="Cen K."/>
            <person name="Zhan S."/>
            <person name="Wang C."/>
        </authorList>
    </citation>
    <scope>NUCLEOTIDE SEQUENCE [LARGE SCALE GENOMIC DNA]</scope>
    <source>
        <strain evidence="2 3">RCEF 264</strain>
    </source>
</reference>
<dbReference type="EMBL" id="AZHD01000006">
    <property type="protein sequence ID" value="OAA62856.1"/>
    <property type="molecule type" value="Genomic_DNA"/>
</dbReference>
<comment type="caution">
    <text evidence="2">The sequence shown here is derived from an EMBL/GenBank/DDBJ whole genome shotgun (WGS) entry which is preliminary data.</text>
</comment>
<sequence length="664" mass="72506">MTKLWTNKLEGDFHRAVETLRGINETPSEAESYRLQELPHGGDDGQYTLHPKDELQLANHIAFLAHATEGASAVSAVCLEEPADDGDSGGLVVRLASNEAAKPAIITGLEALLLTVSEGARSKTPHDALRDTLFEKVLDVSYNRILQRVSSRRAVARLFHRQSEESLRVRLEKTITDSSVVCMAAKRTQTQNLVAELTDIVSALKRVDQHAAGAEQRAALRDVVRACAAISYGASNGSLEQRLRKAKLLSPDKTLKAKDVAQIDKVARYSGLCRDLATLARQRAYRRLLAKPMYLHVVPAADYPSSRRIGTGSTCHVHAEIQLVLYYEQRAATAAPIPKPPRCMGCSKWACFLCDLFLRRLGRYRISNAHRRLYNRWTLPDVDWLPEDRVRLYQSILAGMTADMRKLAQKNRHRRNDGQYIPESRAISLLSFRMDVSTASSTSVATLTAPPATAVQSALPEEQQQQQQQQGQGQEQEREQEQDQEREREQSAPQSESASSSSTTLSARSHTASAASSKVTTGSEEQGVSSSSPATASKTKATADSGGQPAARRIYHALPCKHPFSASGDTVHLHLQGLFLVLECPASTGVLHVRETETAEAAVGSHDGDQAKVACIHINDLSEVNTPVSAAVGPSSTQLQLQISPTQAIEIEFIWLAQHGDGTG</sequence>
<evidence type="ECO:0000313" key="2">
    <source>
        <dbReference type="EMBL" id="OAA62856.1"/>
    </source>
</evidence>
<feature type="compositionally biased region" description="Polar residues" evidence="1">
    <location>
        <begin position="518"/>
        <end position="528"/>
    </location>
</feature>
<evidence type="ECO:0000313" key="3">
    <source>
        <dbReference type="Proteomes" id="UP000076874"/>
    </source>
</evidence>
<evidence type="ECO:0000256" key="1">
    <source>
        <dbReference type="SAM" id="MobiDB-lite"/>
    </source>
</evidence>
<dbReference type="OrthoDB" id="4851849at2759"/>